<sequence length="157" mass="17684">MSIPYLVRQKTNLLNKAKSGLWYAVIRKLQRRGGVNEKELGELVTMRGGFSRGVVEGVLTTVSEVIETELSKGQSVTIRGFGTFQTALTSKGFEHPTQVTPGEVSVSKVYFMADRNLLKRLKKIDCYRIPLSYYLPKELLTPEILEEEKGLKEEGIM</sequence>
<dbReference type="RefSeq" id="WP_118401806.1">
    <property type="nucleotide sequence ID" value="NZ_JADNFX010000003.1"/>
</dbReference>
<dbReference type="InterPro" id="IPR010992">
    <property type="entry name" value="IHF-like_DNA-bd_dom_sf"/>
</dbReference>
<dbReference type="AlphaFoldDB" id="A0A412IM93"/>
<dbReference type="Proteomes" id="UP000283341">
    <property type="component" value="Unassembled WGS sequence"/>
</dbReference>
<dbReference type="SUPFAM" id="SSF47729">
    <property type="entry name" value="IHF-like DNA-binding proteins"/>
    <property type="match status" value="1"/>
</dbReference>
<protein>
    <submittedName>
        <fullName evidence="3">DNA-binding protein</fullName>
    </submittedName>
</protein>
<reference evidence="3 4" key="1">
    <citation type="submission" date="2018-08" db="EMBL/GenBank/DDBJ databases">
        <title>A genome reference for cultivated species of the human gut microbiota.</title>
        <authorList>
            <person name="Zou Y."/>
            <person name="Xue W."/>
            <person name="Luo G."/>
        </authorList>
    </citation>
    <scope>NUCLEOTIDE SEQUENCE [LARGE SCALE GENOMIC DNA]</scope>
    <source>
        <strain evidence="3 4">AF22-3AC</strain>
    </source>
</reference>
<dbReference type="Pfam" id="PF18291">
    <property type="entry name" value="HU-HIG"/>
    <property type="match status" value="1"/>
</dbReference>
<feature type="domain" description="HU" evidence="2">
    <location>
        <begin position="1"/>
        <end position="125"/>
    </location>
</feature>
<dbReference type="Gene3D" id="4.10.520.10">
    <property type="entry name" value="IHF-like DNA-binding proteins"/>
    <property type="match status" value="1"/>
</dbReference>
<proteinExistence type="predicted"/>
<accession>A0A412IM93</accession>
<evidence type="ECO:0000256" key="1">
    <source>
        <dbReference type="ARBA" id="ARBA00023125"/>
    </source>
</evidence>
<organism evidence="3 4">
    <name type="scientific">Bacteroides cellulosilyticus</name>
    <dbReference type="NCBI Taxonomy" id="246787"/>
    <lineage>
        <taxon>Bacteria</taxon>
        <taxon>Pseudomonadati</taxon>
        <taxon>Bacteroidota</taxon>
        <taxon>Bacteroidia</taxon>
        <taxon>Bacteroidales</taxon>
        <taxon>Bacteroidaceae</taxon>
        <taxon>Bacteroides</taxon>
    </lineage>
</organism>
<comment type="caution">
    <text evidence="3">The sequence shown here is derived from an EMBL/GenBank/DDBJ whole genome shotgun (WGS) entry which is preliminary data.</text>
</comment>
<dbReference type="GO" id="GO:0003677">
    <property type="term" value="F:DNA binding"/>
    <property type="evidence" value="ECO:0007669"/>
    <property type="project" value="UniProtKB-KW"/>
</dbReference>
<gene>
    <name evidence="3" type="ORF">DWX97_03535</name>
</gene>
<name>A0A412IM93_9BACE</name>
<keyword evidence="1 3" id="KW-0238">DNA-binding</keyword>
<dbReference type="InterPro" id="IPR041607">
    <property type="entry name" value="HU-HIG"/>
</dbReference>
<evidence type="ECO:0000313" key="3">
    <source>
        <dbReference type="EMBL" id="RGS39025.1"/>
    </source>
</evidence>
<evidence type="ECO:0000259" key="2">
    <source>
        <dbReference type="Pfam" id="PF18291"/>
    </source>
</evidence>
<dbReference type="EMBL" id="QRVJ01000002">
    <property type="protein sequence ID" value="RGS39025.1"/>
    <property type="molecule type" value="Genomic_DNA"/>
</dbReference>
<evidence type="ECO:0000313" key="4">
    <source>
        <dbReference type="Proteomes" id="UP000283341"/>
    </source>
</evidence>